<dbReference type="AlphaFoldDB" id="A0A161RSN6"/>
<comment type="caution">
    <text evidence="2">The sequence shown here is derived from an EMBL/GenBank/DDBJ whole genome shotgun (WGS) entry which is preliminary data.</text>
</comment>
<organism evidence="2 3">
    <name type="scientific">Fictibacillus phosphorivorans</name>
    <dbReference type="NCBI Taxonomy" id="1221500"/>
    <lineage>
        <taxon>Bacteria</taxon>
        <taxon>Bacillati</taxon>
        <taxon>Bacillota</taxon>
        <taxon>Bacilli</taxon>
        <taxon>Bacillales</taxon>
        <taxon>Fictibacillaceae</taxon>
        <taxon>Fictibacillus</taxon>
    </lineage>
</organism>
<proteinExistence type="predicted"/>
<accession>A0A161RSN6</accession>
<evidence type="ECO:0000259" key="1">
    <source>
        <dbReference type="Pfam" id="PF22479"/>
    </source>
</evidence>
<sequence length="113" mass="13045">MVEYIDVNKSELPERFEIDLANETFTLEFSYNESGDFFTVDLYRPDSFDQEVPLVLGEKLTLNQPLWNDFSSLDLPAPSIVPRDLAQKEGRITWDNFGISVFLYIADEADIDE</sequence>
<evidence type="ECO:0000313" key="2">
    <source>
        <dbReference type="EMBL" id="KZE66993.1"/>
    </source>
</evidence>
<reference evidence="3" key="1">
    <citation type="submission" date="2016-01" db="EMBL/GenBank/DDBJ databases">
        <title>Draft genome of Chromobacterium sp. F49.</title>
        <authorList>
            <person name="Hong K.W."/>
        </authorList>
    </citation>
    <scope>NUCLEOTIDE SEQUENCE [LARGE SCALE GENOMIC DNA]</scope>
    <source>
        <strain evidence="3">P7IIIA</strain>
    </source>
</reference>
<gene>
    <name evidence="2" type="ORF">AWM68_19830</name>
</gene>
<dbReference type="InterPro" id="IPR054252">
    <property type="entry name" value="Pam3_gp18"/>
</dbReference>
<evidence type="ECO:0000313" key="3">
    <source>
        <dbReference type="Proteomes" id="UP000076567"/>
    </source>
</evidence>
<protein>
    <recommendedName>
        <fullName evidence="1">Cyanophage baseplate Pam3 plug gp18 domain-containing protein</fullName>
    </recommendedName>
</protein>
<name>A0A161RSN6_9BACL</name>
<dbReference type="Proteomes" id="UP000076567">
    <property type="component" value="Unassembled WGS sequence"/>
</dbReference>
<feature type="domain" description="Cyanophage baseplate Pam3 plug gp18" evidence="1">
    <location>
        <begin position="3"/>
        <end position="107"/>
    </location>
</feature>
<dbReference type="Pfam" id="PF22479">
    <property type="entry name" value="Pam3_gp18"/>
    <property type="match status" value="1"/>
</dbReference>
<keyword evidence="3" id="KW-1185">Reference proteome</keyword>
<dbReference type="EMBL" id="LRFC01000014">
    <property type="protein sequence ID" value="KZE66993.1"/>
    <property type="molecule type" value="Genomic_DNA"/>
</dbReference>